<dbReference type="InterPro" id="IPR036770">
    <property type="entry name" value="Ankyrin_rpt-contain_sf"/>
</dbReference>
<keyword evidence="2" id="KW-1185">Reference proteome</keyword>
<organism evidence="1 2">
    <name type="scientific">Rickettsia tillamookensis</name>
    <dbReference type="NCBI Taxonomy" id="2761623"/>
    <lineage>
        <taxon>Bacteria</taxon>
        <taxon>Pseudomonadati</taxon>
        <taxon>Pseudomonadota</taxon>
        <taxon>Alphaproteobacteria</taxon>
        <taxon>Rickettsiales</taxon>
        <taxon>Rickettsiaceae</taxon>
        <taxon>Rickettsieae</taxon>
        <taxon>Rickettsia</taxon>
        <taxon>spotted fever group</taxon>
    </lineage>
</organism>
<dbReference type="EMBL" id="CP060138">
    <property type="protein sequence ID" value="QQV75379.1"/>
    <property type="molecule type" value="Genomic_DNA"/>
</dbReference>
<dbReference type="SUPFAM" id="SSF48403">
    <property type="entry name" value="Ankyrin repeat"/>
    <property type="match status" value="1"/>
</dbReference>
<gene>
    <name evidence="1" type="ORF">H6P87_00935</name>
</gene>
<sequence length="185" mass="20715">MPILRVLTATPKSIFSKLTYKYDLATTIRAYNAVNIPLDEAFKTSLQNNSYKTAKLLLSSGQLNLNYKDAEGNSVLMNILQSQNTPILKNYFSKAKAETDFKLFPLIPNNSGHTIYEIAAVADNKKISKILYHKIAELHDLNKIVIQASANKIDSNILDLDSPPPYNLSYYDDATHMTGEILESN</sequence>
<dbReference type="Gene3D" id="1.25.40.20">
    <property type="entry name" value="Ankyrin repeat-containing domain"/>
    <property type="match status" value="1"/>
</dbReference>
<dbReference type="Proteomes" id="UP000595296">
    <property type="component" value="Chromosome"/>
</dbReference>
<accession>A0A9E6MIC3</accession>
<evidence type="ECO:0000313" key="1">
    <source>
        <dbReference type="EMBL" id="QQV75379.1"/>
    </source>
</evidence>
<name>A0A9E6MIC3_9RICK</name>
<evidence type="ECO:0008006" key="3">
    <source>
        <dbReference type="Google" id="ProtNLM"/>
    </source>
</evidence>
<proteinExistence type="predicted"/>
<dbReference type="RefSeq" id="WP_246437768.1">
    <property type="nucleotide sequence ID" value="NZ_CP060138.2"/>
</dbReference>
<protein>
    <recommendedName>
        <fullName evidence="3">Ankyrin repeat protein</fullName>
    </recommendedName>
</protein>
<evidence type="ECO:0000313" key="2">
    <source>
        <dbReference type="Proteomes" id="UP000595296"/>
    </source>
</evidence>
<reference evidence="1 2" key="1">
    <citation type="journal article" date="2021" name="Int. J. Syst. Evol. Microbiol.">
        <title>Characterization of a novel transitional group Rickettsia species (Rickettsia tillamookensis sp. nov.) from the western black-legged tick, Ixodes pacificus.</title>
        <authorList>
            <person name="Gauthier D.T."/>
            <person name="Karpathy S.E."/>
            <person name="Grizzard S.L."/>
            <person name="Batra D."/>
            <person name="Rowe L.A."/>
            <person name="Paddock C.D."/>
        </authorList>
    </citation>
    <scope>NUCLEOTIDE SEQUENCE [LARGE SCALE GENOMIC DNA]</scope>
    <source>
        <strain evidence="1 2">Tillamook 23</strain>
    </source>
</reference>